<accession>A0A9D3NAC0</accession>
<evidence type="ECO:0000256" key="1">
    <source>
        <dbReference type="ARBA" id="ARBA00004141"/>
    </source>
</evidence>
<dbReference type="InterPro" id="IPR000276">
    <property type="entry name" value="GPCR_Rhodpsn"/>
</dbReference>
<dbReference type="AlphaFoldDB" id="A0A9D3NAC0"/>
<keyword evidence="8" id="KW-0325">Glycoprotein</keyword>
<feature type="transmembrane region" description="Helical" evidence="11">
    <location>
        <begin position="90"/>
        <end position="113"/>
    </location>
</feature>
<dbReference type="InterPro" id="IPR000826">
    <property type="entry name" value="Formyl_rcpt-rel"/>
</dbReference>
<dbReference type="Proteomes" id="UP000824219">
    <property type="component" value="Linkage Group LG22"/>
</dbReference>
<name>A0A9D3NAC0_9TELE</name>
<evidence type="ECO:0000256" key="8">
    <source>
        <dbReference type="ARBA" id="ARBA00023180"/>
    </source>
</evidence>
<feature type="domain" description="G-protein coupled receptors family 1 profile" evidence="12">
    <location>
        <begin position="103"/>
        <end position="338"/>
    </location>
</feature>
<dbReference type="Gene3D" id="1.20.1070.10">
    <property type="entry name" value="Rhodopsin 7-helix transmembrane proteins"/>
    <property type="match status" value="1"/>
</dbReference>
<dbReference type="OrthoDB" id="8888548at2759"/>
<evidence type="ECO:0000256" key="10">
    <source>
        <dbReference type="ARBA" id="ARBA00025736"/>
    </source>
</evidence>
<keyword evidence="2 11" id="KW-0812">Transmembrane</keyword>
<dbReference type="PROSITE" id="PS50262">
    <property type="entry name" value="G_PROTEIN_RECEP_F1_2"/>
    <property type="match status" value="1"/>
</dbReference>
<dbReference type="PRINTS" id="PR00237">
    <property type="entry name" value="GPCRRHODOPSN"/>
</dbReference>
<proteinExistence type="inferred from homology"/>
<protein>
    <recommendedName>
        <fullName evidence="12">G-protein coupled receptors family 1 profile domain-containing protein</fullName>
    </recommendedName>
</protein>
<dbReference type="GO" id="GO:0007204">
    <property type="term" value="P:positive regulation of cytosolic calcium ion concentration"/>
    <property type="evidence" value="ECO:0007669"/>
    <property type="project" value="TreeGrafter"/>
</dbReference>
<dbReference type="GO" id="GO:0004875">
    <property type="term" value="F:complement receptor activity"/>
    <property type="evidence" value="ECO:0007669"/>
    <property type="project" value="TreeGrafter"/>
</dbReference>
<feature type="transmembrane region" description="Helical" evidence="11">
    <location>
        <begin position="285"/>
        <end position="306"/>
    </location>
</feature>
<evidence type="ECO:0000256" key="5">
    <source>
        <dbReference type="ARBA" id="ARBA00023136"/>
    </source>
</evidence>
<evidence type="ECO:0000259" key="12">
    <source>
        <dbReference type="PROSITE" id="PS50262"/>
    </source>
</evidence>
<keyword evidence="4" id="KW-0297">G-protein coupled receptor</keyword>
<sequence length="363" mass="41629">MECHVAQSEARTSQIRGVEEWDVYYSPHKLCNSSLSILETCDNYKILLPGFVLLRIAKMSSSNTSNYDYDSDPVLDEIKKQNDYVNTLRLLYFIGYLIICTLGLLLNLLTIIAGSCYYKSDTAKWVVALAVTHFLCSAFLPLQILYSWYHFNWHYGTALCKLSSYVLYTSMFSTAGMLTLHSVSDWIKFRLFKCTAFRHSSGVLIMILCSWVFAVFLSIPSLYFRELQYTTLGEECVDVYDSGDKTTQIVIVCYRFLLGFLIPAFLIGICCFCEHKQKERNMKQIMGLMKLAYFVCWTPLLFIGLLQTKSEFVPDFSYRGPIATVLAVAHCCVNPVVYLLVSKDFKMQWMKQAQSDQSNSGYI</sequence>
<dbReference type="EMBL" id="JAHKSW010000022">
    <property type="protein sequence ID" value="KAG7318552.1"/>
    <property type="molecule type" value="Genomic_DNA"/>
</dbReference>
<feature type="transmembrane region" description="Helical" evidence="11">
    <location>
        <begin position="125"/>
        <end position="145"/>
    </location>
</feature>
<reference evidence="13 14" key="1">
    <citation type="submission" date="2021-06" db="EMBL/GenBank/DDBJ databases">
        <title>Chromosome-level genome assembly of the red-tail catfish (Hemibagrus wyckioides).</title>
        <authorList>
            <person name="Shao F."/>
        </authorList>
    </citation>
    <scope>NUCLEOTIDE SEQUENCE [LARGE SCALE GENOMIC DNA]</scope>
    <source>
        <strain evidence="13">EC202008001</strain>
        <tissue evidence="13">Blood</tissue>
    </source>
</reference>
<dbReference type="GO" id="GO:0004930">
    <property type="term" value="F:G protein-coupled receptor activity"/>
    <property type="evidence" value="ECO:0007669"/>
    <property type="project" value="UniProtKB-KW"/>
</dbReference>
<dbReference type="GO" id="GO:0005886">
    <property type="term" value="C:plasma membrane"/>
    <property type="evidence" value="ECO:0007669"/>
    <property type="project" value="TreeGrafter"/>
</dbReference>
<keyword evidence="5 11" id="KW-0472">Membrane</keyword>
<evidence type="ECO:0000313" key="13">
    <source>
        <dbReference type="EMBL" id="KAG7318552.1"/>
    </source>
</evidence>
<feature type="transmembrane region" description="Helical" evidence="11">
    <location>
        <begin position="249"/>
        <end position="273"/>
    </location>
</feature>
<dbReference type="GO" id="GO:0006954">
    <property type="term" value="P:inflammatory response"/>
    <property type="evidence" value="ECO:0007669"/>
    <property type="project" value="TreeGrafter"/>
</dbReference>
<evidence type="ECO:0000256" key="3">
    <source>
        <dbReference type="ARBA" id="ARBA00022989"/>
    </source>
</evidence>
<keyword evidence="6" id="KW-1015">Disulfide bond</keyword>
<comment type="similarity">
    <text evidence="10">Belongs to the chemokine-like receptor (CMKLR) family.</text>
</comment>
<dbReference type="InterPro" id="IPR017452">
    <property type="entry name" value="GPCR_Rhodpsn_7TM"/>
</dbReference>
<dbReference type="PANTHER" id="PTHR24225:SF74">
    <property type="entry name" value="CHEMOKINE-LIKE RECEPTOR 1"/>
    <property type="match status" value="1"/>
</dbReference>
<gene>
    <name evidence="13" type="ORF">KOW79_018307</name>
</gene>
<organism evidence="13 14">
    <name type="scientific">Hemibagrus wyckioides</name>
    <dbReference type="NCBI Taxonomy" id="337641"/>
    <lineage>
        <taxon>Eukaryota</taxon>
        <taxon>Metazoa</taxon>
        <taxon>Chordata</taxon>
        <taxon>Craniata</taxon>
        <taxon>Vertebrata</taxon>
        <taxon>Euteleostomi</taxon>
        <taxon>Actinopterygii</taxon>
        <taxon>Neopterygii</taxon>
        <taxon>Teleostei</taxon>
        <taxon>Ostariophysi</taxon>
        <taxon>Siluriformes</taxon>
        <taxon>Bagridae</taxon>
        <taxon>Hemibagrus</taxon>
    </lineage>
</organism>
<evidence type="ECO:0000256" key="6">
    <source>
        <dbReference type="ARBA" id="ARBA00023157"/>
    </source>
</evidence>
<evidence type="ECO:0000256" key="9">
    <source>
        <dbReference type="ARBA" id="ARBA00023224"/>
    </source>
</evidence>
<dbReference type="PANTHER" id="PTHR24225">
    <property type="entry name" value="CHEMOTACTIC RECEPTOR"/>
    <property type="match status" value="1"/>
</dbReference>
<dbReference type="GO" id="GO:0007200">
    <property type="term" value="P:phospholipase C-activating G protein-coupled receptor signaling pathway"/>
    <property type="evidence" value="ECO:0007669"/>
    <property type="project" value="TreeGrafter"/>
</dbReference>
<evidence type="ECO:0000256" key="11">
    <source>
        <dbReference type="SAM" id="Phobius"/>
    </source>
</evidence>
<comment type="caution">
    <text evidence="13">The sequence shown here is derived from an EMBL/GenBank/DDBJ whole genome shotgun (WGS) entry which is preliminary data.</text>
</comment>
<evidence type="ECO:0000256" key="4">
    <source>
        <dbReference type="ARBA" id="ARBA00023040"/>
    </source>
</evidence>
<keyword evidence="7" id="KW-0675">Receptor</keyword>
<evidence type="ECO:0000256" key="7">
    <source>
        <dbReference type="ARBA" id="ARBA00023170"/>
    </source>
</evidence>
<dbReference type="Pfam" id="PF00001">
    <property type="entry name" value="7tm_1"/>
    <property type="match status" value="1"/>
</dbReference>
<comment type="subcellular location">
    <subcellularLocation>
        <location evidence="1">Membrane</location>
        <topology evidence="1">Multi-pass membrane protein</topology>
    </subcellularLocation>
</comment>
<keyword evidence="9" id="KW-0807">Transducer</keyword>
<feature type="transmembrane region" description="Helical" evidence="11">
    <location>
        <begin position="165"/>
        <end position="183"/>
    </location>
</feature>
<dbReference type="SUPFAM" id="SSF81321">
    <property type="entry name" value="Family A G protein-coupled receptor-like"/>
    <property type="match status" value="1"/>
</dbReference>
<evidence type="ECO:0000313" key="14">
    <source>
        <dbReference type="Proteomes" id="UP000824219"/>
    </source>
</evidence>
<feature type="transmembrane region" description="Helical" evidence="11">
    <location>
        <begin position="318"/>
        <end position="341"/>
    </location>
</feature>
<keyword evidence="3 11" id="KW-1133">Transmembrane helix</keyword>
<evidence type="ECO:0000256" key="2">
    <source>
        <dbReference type="ARBA" id="ARBA00022692"/>
    </source>
</evidence>
<keyword evidence="14" id="KW-1185">Reference proteome</keyword>
<feature type="transmembrane region" description="Helical" evidence="11">
    <location>
        <begin position="203"/>
        <end position="224"/>
    </location>
</feature>